<evidence type="ECO:0000313" key="2">
    <source>
        <dbReference type="Proteomes" id="UP001054252"/>
    </source>
</evidence>
<organism evidence="1 2">
    <name type="scientific">Rubroshorea leprosula</name>
    <dbReference type="NCBI Taxonomy" id="152421"/>
    <lineage>
        <taxon>Eukaryota</taxon>
        <taxon>Viridiplantae</taxon>
        <taxon>Streptophyta</taxon>
        <taxon>Embryophyta</taxon>
        <taxon>Tracheophyta</taxon>
        <taxon>Spermatophyta</taxon>
        <taxon>Magnoliopsida</taxon>
        <taxon>eudicotyledons</taxon>
        <taxon>Gunneridae</taxon>
        <taxon>Pentapetalae</taxon>
        <taxon>rosids</taxon>
        <taxon>malvids</taxon>
        <taxon>Malvales</taxon>
        <taxon>Dipterocarpaceae</taxon>
        <taxon>Rubroshorea</taxon>
    </lineage>
</organism>
<gene>
    <name evidence="1" type="ORF">SLEP1_g20110</name>
</gene>
<dbReference type="AlphaFoldDB" id="A0AAV5JAM3"/>
<accession>A0AAV5JAM3</accession>
<protein>
    <submittedName>
        <fullName evidence="1">Uncharacterized protein</fullName>
    </submittedName>
</protein>
<proteinExistence type="predicted"/>
<reference evidence="1 2" key="1">
    <citation type="journal article" date="2021" name="Commun. Biol.">
        <title>The genome of Shorea leprosula (Dipterocarpaceae) highlights the ecological relevance of drought in aseasonal tropical rainforests.</title>
        <authorList>
            <person name="Ng K.K.S."/>
            <person name="Kobayashi M.J."/>
            <person name="Fawcett J.A."/>
            <person name="Hatakeyama M."/>
            <person name="Paape T."/>
            <person name="Ng C.H."/>
            <person name="Ang C.C."/>
            <person name="Tnah L.H."/>
            <person name="Lee C.T."/>
            <person name="Nishiyama T."/>
            <person name="Sese J."/>
            <person name="O'Brien M.J."/>
            <person name="Copetti D."/>
            <person name="Mohd Noor M.I."/>
            <person name="Ong R.C."/>
            <person name="Putra M."/>
            <person name="Sireger I.Z."/>
            <person name="Indrioko S."/>
            <person name="Kosugi Y."/>
            <person name="Izuno A."/>
            <person name="Isagi Y."/>
            <person name="Lee S.L."/>
            <person name="Shimizu K.K."/>
        </authorList>
    </citation>
    <scope>NUCLEOTIDE SEQUENCE [LARGE SCALE GENOMIC DNA]</scope>
    <source>
        <strain evidence="1">214</strain>
    </source>
</reference>
<keyword evidence="2" id="KW-1185">Reference proteome</keyword>
<evidence type="ECO:0000313" key="1">
    <source>
        <dbReference type="EMBL" id="GKV08489.1"/>
    </source>
</evidence>
<comment type="caution">
    <text evidence="1">The sequence shown here is derived from an EMBL/GenBank/DDBJ whole genome shotgun (WGS) entry which is preliminary data.</text>
</comment>
<dbReference type="Proteomes" id="UP001054252">
    <property type="component" value="Unassembled WGS sequence"/>
</dbReference>
<sequence>MRPKLTPQNSQESWCAVLLQDKAQSRLQNRGAAACRLGAG</sequence>
<dbReference type="EMBL" id="BPVZ01000029">
    <property type="protein sequence ID" value="GKV08489.1"/>
    <property type="molecule type" value="Genomic_DNA"/>
</dbReference>
<name>A0AAV5JAM3_9ROSI</name>